<keyword evidence="2 4" id="KW-0378">Hydrolase</keyword>
<dbReference type="Proteomes" id="UP000092698">
    <property type="component" value="Chromosome"/>
</dbReference>
<reference evidence="4 5" key="1">
    <citation type="submission" date="2016-07" db="EMBL/GenBank/DDBJ databases">
        <title>Complete genome sequence of Altererythrobacter namhicola JCM 16345T, containing esterase-encoding genes.</title>
        <authorList>
            <person name="Cheng H."/>
            <person name="Wu Y.-H."/>
            <person name="Jian S.-L."/>
            <person name="Huo Y.-Y."/>
            <person name="Wang C.-S."/>
            <person name="Xu X.-W."/>
        </authorList>
    </citation>
    <scope>NUCLEOTIDE SEQUENCE [LARGE SCALE GENOMIC DNA]</scope>
    <source>
        <strain evidence="4 5">JCM 16345</strain>
    </source>
</reference>
<dbReference type="STRING" id="645517.A6F65_00924"/>
<dbReference type="PANTHER" id="PTHR43046">
    <property type="entry name" value="GDP-MANNOSE MANNOSYL HYDROLASE"/>
    <property type="match status" value="1"/>
</dbReference>
<name>A0A1C7D6X7_9SPHN</name>
<dbReference type="RefSeq" id="WP_067786349.1">
    <property type="nucleotide sequence ID" value="NZ_CP016545.1"/>
</dbReference>
<evidence type="ECO:0000259" key="3">
    <source>
        <dbReference type="PROSITE" id="PS51462"/>
    </source>
</evidence>
<gene>
    <name evidence="4" type="primary">rppH_1</name>
    <name evidence="4" type="ORF">A6F65_00924</name>
</gene>
<comment type="cofactor">
    <cofactor evidence="1">
        <name>Mg(2+)</name>
        <dbReference type="ChEBI" id="CHEBI:18420"/>
    </cofactor>
</comment>
<proteinExistence type="predicted"/>
<dbReference type="Gene3D" id="3.90.79.10">
    <property type="entry name" value="Nucleoside Triphosphate Pyrophosphohydrolase"/>
    <property type="match status" value="1"/>
</dbReference>
<dbReference type="InterPro" id="IPR000086">
    <property type="entry name" value="NUDIX_hydrolase_dom"/>
</dbReference>
<dbReference type="PROSITE" id="PS00893">
    <property type="entry name" value="NUDIX_BOX"/>
    <property type="match status" value="1"/>
</dbReference>
<evidence type="ECO:0000313" key="4">
    <source>
        <dbReference type="EMBL" id="ANU07234.1"/>
    </source>
</evidence>
<protein>
    <submittedName>
        <fullName evidence="4">RNA pyrophosphohydrolase</fullName>
        <ecNumber evidence="4">3.6.1.-</ecNumber>
    </submittedName>
</protein>
<dbReference type="OrthoDB" id="8480561at2"/>
<dbReference type="PROSITE" id="PS51462">
    <property type="entry name" value="NUDIX"/>
    <property type="match status" value="1"/>
</dbReference>
<dbReference type="GO" id="GO:0016787">
    <property type="term" value="F:hydrolase activity"/>
    <property type="evidence" value="ECO:0007669"/>
    <property type="project" value="UniProtKB-KW"/>
</dbReference>
<dbReference type="EMBL" id="CP016545">
    <property type="protein sequence ID" value="ANU07234.1"/>
    <property type="molecule type" value="Genomic_DNA"/>
</dbReference>
<organism evidence="4 5">
    <name type="scientific">Paraurantiacibacter namhicola</name>
    <dbReference type="NCBI Taxonomy" id="645517"/>
    <lineage>
        <taxon>Bacteria</taxon>
        <taxon>Pseudomonadati</taxon>
        <taxon>Pseudomonadota</taxon>
        <taxon>Alphaproteobacteria</taxon>
        <taxon>Sphingomonadales</taxon>
        <taxon>Erythrobacteraceae</taxon>
        <taxon>Paraurantiacibacter</taxon>
    </lineage>
</organism>
<dbReference type="InterPro" id="IPR020084">
    <property type="entry name" value="NUDIX_hydrolase_CS"/>
</dbReference>
<keyword evidence="5" id="KW-1185">Reference proteome</keyword>
<dbReference type="SUPFAM" id="SSF55811">
    <property type="entry name" value="Nudix"/>
    <property type="match status" value="1"/>
</dbReference>
<evidence type="ECO:0000313" key="5">
    <source>
        <dbReference type="Proteomes" id="UP000092698"/>
    </source>
</evidence>
<dbReference type="PANTHER" id="PTHR43046:SF14">
    <property type="entry name" value="MUTT_NUDIX FAMILY PROTEIN"/>
    <property type="match status" value="1"/>
</dbReference>
<dbReference type="Pfam" id="PF00293">
    <property type="entry name" value="NUDIX"/>
    <property type="match status" value="1"/>
</dbReference>
<evidence type="ECO:0000256" key="1">
    <source>
        <dbReference type="ARBA" id="ARBA00001946"/>
    </source>
</evidence>
<sequence length="157" mass="17255">MLSLLPAPLHRLALRAAHAGRKAYWAIFRPHIQGVCVIATNDAGAVLFARHSYGSGNFLLPTGGMKRGEDALETARREMREELGCELLDARVLVTHRNSLHGAKHTQHLVAARLDATPQPDGREVLEARFFAPDALPDPVTPRTRRQLELWAASKAG</sequence>
<evidence type="ECO:0000256" key="2">
    <source>
        <dbReference type="ARBA" id="ARBA00022801"/>
    </source>
</evidence>
<dbReference type="EC" id="3.6.1.-" evidence="4"/>
<dbReference type="AlphaFoldDB" id="A0A1C7D6X7"/>
<feature type="domain" description="Nudix hydrolase" evidence="3">
    <location>
        <begin position="30"/>
        <end position="154"/>
    </location>
</feature>
<accession>A0A1C7D6X7</accession>
<dbReference type="InterPro" id="IPR015797">
    <property type="entry name" value="NUDIX_hydrolase-like_dom_sf"/>
</dbReference>
<dbReference type="KEGG" id="anh:A6F65_00924"/>